<dbReference type="Proteomes" id="UP000887564">
    <property type="component" value="Unplaced"/>
</dbReference>
<name>A0A914RKR0_PAREQ</name>
<accession>A0A914RKR0</accession>
<dbReference type="AlphaFoldDB" id="A0A914RKR0"/>
<dbReference type="InterPro" id="IPR046805">
    <property type="entry name" value="Tra1_ring"/>
</dbReference>
<keyword evidence="1" id="KW-1185">Reference proteome</keyword>
<dbReference type="WBParaSite" id="PEQ_0000709401-mRNA-1">
    <property type="protein sequence ID" value="PEQ_0000709401-mRNA-1"/>
    <property type="gene ID" value="PEQ_0000709401"/>
</dbReference>
<proteinExistence type="predicted"/>
<sequence length="235" mass="26171">MATSVPETSLTQNASQQALALEQLNKRSLGLLRACLKPNPPEVVVHNVKVAQRGIISCLNCQQNPVMRSLYQLIAKLFEKTKSSPEGLDELETINQFVAKFINDTFTNYERAATQPVQGIFGTIHLLRTICSIQPAYVDTPLIDKTMVDRILDVVIKVVDEMVTSGDEKQPNQGVPLLIRLMQTFEAQRRHEKGGEMLLALLGIVLYVYETPHLRTTETAAKLSTAFHWGLSVSV</sequence>
<protein>
    <submittedName>
        <fullName evidence="2">Uncharacterized protein</fullName>
    </submittedName>
</protein>
<evidence type="ECO:0000313" key="1">
    <source>
        <dbReference type="Proteomes" id="UP000887564"/>
    </source>
</evidence>
<evidence type="ECO:0000313" key="2">
    <source>
        <dbReference type="WBParaSite" id="PEQ_0000709401-mRNA-1"/>
    </source>
</evidence>
<reference evidence="2" key="1">
    <citation type="submission" date="2022-11" db="UniProtKB">
        <authorList>
            <consortium name="WormBaseParasite"/>
        </authorList>
    </citation>
    <scope>IDENTIFICATION</scope>
</reference>
<dbReference type="Pfam" id="PF20206">
    <property type="entry name" value="Tra1_ring"/>
    <property type="match status" value="2"/>
</dbReference>
<organism evidence="1 2">
    <name type="scientific">Parascaris equorum</name>
    <name type="common">Equine roundworm</name>
    <dbReference type="NCBI Taxonomy" id="6256"/>
    <lineage>
        <taxon>Eukaryota</taxon>
        <taxon>Metazoa</taxon>
        <taxon>Ecdysozoa</taxon>
        <taxon>Nematoda</taxon>
        <taxon>Chromadorea</taxon>
        <taxon>Rhabditida</taxon>
        <taxon>Spirurina</taxon>
        <taxon>Ascaridomorpha</taxon>
        <taxon>Ascaridoidea</taxon>
        <taxon>Ascarididae</taxon>
        <taxon>Parascaris</taxon>
    </lineage>
</organism>